<proteinExistence type="predicted"/>
<organism evidence="1">
    <name type="scientific">Clostridium botulinum (strain Eklund 17B / Type B)</name>
    <dbReference type="NCBI Taxonomy" id="935198"/>
    <lineage>
        <taxon>Bacteria</taxon>
        <taxon>Bacillati</taxon>
        <taxon>Bacillota</taxon>
        <taxon>Clostridia</taxon>
        <taxon>Eubacteriales</taxon>
        <taxon>Clostridiaceae</taxon>
        <taxon>Clostridium</taxon>
    </lineage>
</organism>
<reference evidence="1" key="2">
    <citation type="submission" date="2009-08" db="EMBL/GenBank/DDBJ databases">
        <authorList>
            <person name="Shrivastava S."/>
            <person name="Brinkac L.M."/>
            <person name="Dodson R.J."/>
            <person name="Harkins D.M."/>
            <person name="Durkin A.S."/>
            <person name="Sutton G."/>
        </authorList>
    </citation>
    <scope>NUCLEOTIDE SEQUENCE</scope>
    <source>
        <strain evidence="1">Eklund 17B</strain>
    </source>
</reference>
<protein>
    <submittedName>
        <fullName evidence="1">Uncharacterized protein</fullName>
    </submittedName>
</protein>
<dbReference type="HOGENOM" id="CLU_3307184_0_0_9"/>
<reference evidence="1" key="1">
    <citation type="submission" date="2009-06" db="EMBL/GenBank/DDBJ databases">
        <authorList>
            <consortium name="US DOE Joint Genome Institute (JGI-PGF)"/>
            <person name="Lucas S."/>
            <person name="Copeland A."/>
            <person name="Lapidus A."/>
            <person name="Glavina del Rio T."/>
            <person name="Dalin E."/>
            <person name="Tice H."/>
            <person name="Bruce D."/>
            <person name="Goodwin L."/>
            <person name="Pitluck S."/>
            <person name="Kyrpides N."/>
            <person name="Mavromatis K."/>
            <person name="Ivanova N."/>
            <person name="Saunders E."/>
            <person name="Brettin T."/>
            <person name="Detter J.C."/>
            <person name="Han C."/>
            <person name="Larimer F."/>
            <person name="Land M."/>
            <person name="Hauser L."/>
            <person name="Markowitz V."/>
            <person name="Cheng J.-F."/>
            <person name="Hugenholtz P."/>
            <person name="Woyke T."/>
            <person name="Wu D."/>
            <person name="Gronow S."/>
            <person name="Klenk H.-P."/>
            <person name="Eisen J.A."/>
        </authorList>
    </citation>
    <scope>NUCLEOTIDE SEQUENCE</scope>
    <source>
        <strain evidence="1">Eklund 17B</strain>
    </source>
</reference>
<evidence type="ECO:0000313" key="1">
    <source>
        <dbReference type="EMBL" id="ACD24137.1"/>
    </source>
</evidence>
<gene>
    <name evidence="1" type="ordered locus">CLL_A1075</name>
</gene>
<name>B2TN44_CLOBB</name>
<sequence length="39" mass="4909">MIFEELFYVFKNYKKLNVDISMIHVLQYNYLYKERGTKE</sequence>
<dbReference type="EMBL" id="CP001056">
    <property type="protein sequence ID" value="ACD24137.1"/>
    <property type="molecule type" value="Genomic_DNA"/>
</dbReference>
<dbReference type="KEGG" id="cbk:CLL_A1075"/>
<dbReference type="AlphaFoldDB" id="B2TN44"/>
<accession>B2TN44</accession>